<reference evidence="1 2" key="1">
    <citation type="submission" date="2019-08" db="EMBL/GenBank/DDBJ databases">
        <title>Deep-cultivation of Planctomycetes and their phenomic and genomic characterization uncovers novel biology.</title>
        <authorList>
            <person name="Wiegand S."/>
            <person name="Jogler M."/>
            <person name="Boedeker C."/>
            <person name="Pinto D."/>
            <person name="Vollmers J."/>
            <person name="Rivas-Marin E."/>
            <person name="Kohn T."/>
            <person name="Peeters S.H."/>
            <person name="Heuer A."/>
            <person name="Rast P."/>
            <person name="Oberbeckmann S."/>
            <person name="Bunk B."/>
            <person name="Jeske O."/>
            <person name="Meyerdierks A."/>
            <person name="Storesund J.E."/>
            <person name="Kallscheuer N."/>
            <person name="Luecker S."/>
            <person name="Lage O.M."/>
            <person name="Pohl T."/>
            <person name="Merkel B.J."/>
            <person name="Hornburger P."/>
            <person name="Mueller R.-W."/>
            <person name="Bruemmer F."/>
            <person name="Labrenz M."/>
            <person name="Spormann A.M."/>
            <person name="Op den Camp H."/>
            <person name="Overmann J."/>
            <person name="Amann R."/>
            <person name="Jetten M.S.M."/>
            <person name="Mascher T."/>
            <person name="Medema M.H."/>
            <person name="Devos D.P."/>
            <person name="Kaster A.-K."/>
            <person name="Ovreas L."/>
            <person name="Rohde M."/>
            <person name="Galperin M.Y."/>
            <person name="Jogler C."/>
        </authorList>
    </citation>
    <scope>NUCLEOTIDE SEQUENCE [LARGE SCALE GENOMIC DNA]</scope>
    <source>
        <strain evidence="1 2">OJF2</strain>
    </source>
</reference>
<dbReference type="AlphaFoldDB" id="A0A5B9WET4"/>
<dbReference type="RefSeq" id="WP_168222245.1">
    <property type="nucleotide sequence ID" value="NZ_CP042997.1"/>
</dbReference>
<name>A0A5B9WET4_9BACT</name>
<protein>
    <submittedName>
        <fullName evidence="1">Uncharacterized protein</fullName>
    </submittedName>
</protein>
<dbReference type="EMBL" id="CP042997">
    <property type="protein sequence ID" value="QEH38734.1"/>
    <property type="molecule type" value="Genomic_DNA"/>
</dbReference>
<evidence type="ECO:0000313" key="2">
    <source>
        <dbReference type="Proteomes" id="UP000324233"/>
    </source>
</evidence>
<keyword evidence="2" id="KW-1185">Reference proteome</keyword>
<organism evidence="1 2">
    <name type="scientific">Aquisphaera giovannonii</name>
    <dbReference type="NCBI Taxonomy" id="406548"/>
    <lineage>
        <taxon>Bacteria</taxon>
        <taxon>Pseudomonadati</taxon>
        <taxon>Planctomycetota</taxon>
        <taxon>Planctomycetia</taxon>
        <taxon>Isosphaerales</taxon>
        <taxon>Isosphaeraceae</taxon>
        <taxon>Aquisphaera</taxon>
    </lineage>
</organism>
<evidence type="ECO:0000313" key="1">
    <source>
        <dbReference type="EMBL" id="QEH38734.1"/>
    </source>
</evidence>
<dbReference type="KEGG" id="agv:OJF2_73400"/>
<sequence>MSAKKRRKIYGVRRETRRPRGWTRWFQEGIFETETAGSVRLRTVLWGQK</sequence>
<proteinExistence type="predicted"/>
<gene>
    <name evidence="1" type="ORF">OJF2_73400</name>
</gene>
<accession>A0A5B9WET4</accession>
<dbReference type="Proteomes" id="UP000324233">
    <property type="component" value="Chromosome"/>
</dbReference>